<organism evidence="2">
    <name type="scientific">Magallana gigas</name>
    <name type="common">Pacific oyster</name>
    <name type="synonym">Crassostrea gigas</name>
    <dbReference type="NCBI Taxonomy" id="29159"/>
    <lineage>
        <taxon>Eukaryota</taxon>
        <taxon>Metazoa</taxon>
        <taxon>Spiralia</taxon>
        <taxon>Lophotrochozoa</taxon>
        <taxon>Mollusca</taxon>
        <taxon>Bivalvia</taxon>
        <taxon>Autobranchia</taxon>
        <taxon>Pteriomorphia</taxon>
        <taxon>Ostreida</taxon>
        <taxon>Ostreoidea</taxon>
        <taxon>Ostreidae</taxon>
        <taxon>Magallana</taxon>
    </lineage>
</organism>
<evidence type="ECO:0000313" key="2">
    <source>
        <dbReference type="EMBL" id="EKC38074.1"/>
    </source>
</evidence>
<evidence type="ECO:0000256" key="1">
    <source>
        <dbReference type="SAM" id="MobiDB-lite"/>
    </source>
</evidence>
<dbReference type="HOGENOM" id="CLU_425305_0_0_1"/>
<feature type="compositionally biased region" description="Basic and acidic residues" evidence="1">
    <location>
        <begin position="26"/>
        <end position="36"/>
    </location>
</feature>
<dbReference type="SMART" id="SM00717">
    <property type="entry name" value="SANT"/>
    <property type="match status" value="1"/>
</dbReference>
<gene>
    <name evidence="2" type="ORF">CGI_10022748</name>
</gene>
<feature type="compositionally biased region" description="Acidic residues" evidence="1">
    <location>
        <begin position="198"/>
        <end position="212"/>
    </location>
</feature>
<dbReference type="GO" id="GO:0000126">
    <property type="term" value="C:transcription factor TFIIIB complex"/>
    <property type="evidence" value="ECO:0007669"/>
    <property type="project" value="TreeGrafter"/>
</dbReference>
<dbReference type="InParanoid" id="K1R3S2"/>
<dbReference type="AlphaFoldDB" id="K1R3S2"/>
<feature type="compositionally biased region" description="Basic and acidic residues" evidence="1">
    <location>
        <begin position="52"/>
        <end position="68"/>
    </location>
</feature>
<name>K1R3S2_MAGGI</name>
<feature type="compositionally biased region" description="Basic and acidic residues" evidence="1">
    <location>
        <begin position="361"/>
        <end position="370"/>
    </location>
</feature>
<dbReference type="InterPro" id="IPR009057">
    <property type="entry name" value="Homeodomain-like_sf"/>
</dbReference>
<dbReference type="SUPFAM" id="SSF46689">
    <property type="entry name" value="Homeodomain-like"/>
    <property type="match status" value="1"/>
</dbReference>
<dbReference type="EMBL" id="JH817581">
    <property type="protein sequence ID" value="EKC38074.1"/>
    <property type="molecule type" value="Genomic_DNA"/>
</dbReference>
<dbReference type="InterPro" id="IPR039467">
    <property type="entry name" value="TFIIIB_B''_Myb"/>
</dbReference>
<accession>K1R3S2</accession>
<dbReference type="GO" id="GO:0070898">
    <property type="term" value="P:RNA polymerase III preinitiation complex assembly"/>
    <property type="evidence" value="ECO:0007669"/>
    <property type="project" value="TreeGrafter"/>
</dbReference>
<dbReference type="PANTHER" id="PTHR22929">
    <property type="entry name" value="RNA POLYMERASE III TRANSCRIPTION INITIATION FACTOR B"/>
    <property type="match status" value="1"/>
</dbReference>
<dbReference type="Pfam" id="PF15963">
    <property type="entry name" value="Myb_DNA-bind_7"/>
    <property type="match status" value="1"/>
</dbReference>
<reference evidence="2" key="1">
    <citation type="journal article" date="2012" name="Nature">
        <title>The oyster genome reveals stress adaptation and complexity of shell formation.</title>
        <authorList>
            <person name="Zhang G."/>
            <person name="Fang X."/>
            <person name="Guo X."/>
            <person name="Li L."/>
            <person name="Luo R."/>
            <person name="Xu F."/>
            <person name="Yang P."/>
            <person name="Zhang L."/>
            <person name="Wang X."/>
            <person name="Qi H."/>
            <person name="Xiong Z."/>
            <person name="Que H."/>
            <person name="Xie Y."/>
            <person name="Holland P.W."/>
            <person name="Paps J."/>
            <person name="Zhu Y."/>
            <person name="Wu F."/>
            <person name="Chen Y."/>
            <person name="Wang J."/>
            <person name="Peng C."/>
            <person name="Meng J."/>
            <person name="Yang L."/>
            <person name="Liu J."/>
            <person name="Wen B."/>
            <person name="Zhang N."/>
            <person name="Huang Z."/>
            <person name="Zhu Q."/>
            <person name="Feng Y."/>
            <person name="Mount A."/>
            <person name="Hedgecock D."/>
            <person name="Xu Z."/>
            <person name="Liu Y."/>
            <person name="Domazet-Loso T."/>
            <person name="Du Y."/>
            <person name="Sun X."/>
            <person name="Zhang S."/>
            <person name="Liu B."/>
            <person name="Cheng P."/>
            <person name="Jiang X."/>
            <person name="Li J."/>
            <person name="Fan D."/>
            <person name="Wang W."/>
            <person name="Fu W."/>
            <person name="Wang T."/>
            <person name="Wang B."/>
            <person name="Zhang J."/>
            <person name="Peng Z."/>
            <person name="Li Y."/>
            <person name="Li N."/>
            <person name="Wang J."/>
            <person name="Chen M."/>
            <person name="He Y."/>
            <person name="Tan F."/>
            <person name="Song X."/>
            <person name="Zheng Q."/>
            <person name="Huang R."/>
            <person name="Yang H."/>
            <person name="Du X."/>
            <person name="Chen L."/>
            <person name="Yang M."/>
            <person name="Gaffney P.M."/>
            <person name="Wang S."/>
            <person name="Luo L."/>
            <person name="She Z."/>
            <person name="Ming Y."/>
            <person name="Huang W."/>
            <person name="Zhang S."/>
            <person name="Huang B."/>
            <person name="Zhang Y."/>
            <person name="Qu T."/>
            <person name="Ni P."/>
            <person name="Miao G."/>
            <person name="Wang J."/>
            <person name="Wang Q."/>
            <person name="Steinberg C.E."/>
            <person name="Wang H."/>
            <person name="Li N."/>
            <person name="Qian L."/>
            <person name="Zhang G."/>
            <person name="Li Y."/>
            <person name="Yang H."/>
            <person name="Liu X."/>
            <person name="Wang J."/>
            <person name="Yin Y."/>
            <person name="Wang J."/>
        </authorList>
    </citation>
    <scope>NUCLEOTIDE SEQUENCE [LARGE SCALE GENOMIC DNA]</scope>
    <source>
        <strain evidence="2">05x7-T-G4-1.051#20</strain>
    </source>
</reference>
<dbReference type="PANTHER" id="PTHR22929:SF0">
    <property type="entry name" value="TRANSCRIPTION FACTOR TFIIIB COMPONENT B'' HOMOLOG"/>
    <property type="match status" value="1"/>
</dbReference>
<dbReference type="GO" id="GO:0001156">
    <property type="term" value="F:TFIIIC-class transcription factor complex binding"/>
    <property type="evidence" value="ECO:0007669"/>
    <property type="project" value="TreeGrafter"/>
</dbReference>
<feature type="compositionally biased region" description="Basic and acidic residues" evidence="1">
    <location>
        <begin position="165"/>
        <end position="178"/>
    </location>
</feature>
<feature type="compositionally biased region" description="Basic and acidic residues" evidence="1">
    <location>
        <begin position="343"/>
        <end position="352"/>
    </location>
</feature>
<dbReference type="CDD" id="cd00167">
    <property type="entry name" value="SANT"/>
    <property type="match status" value="1"/>
</dbReference>
<feature type="region of interest" description="Disordered" evidence="1">
    <location>
        <begin position="1"/>
        <end position="223"/>
    </location>
</feature>
<feature type="compositionally biased region" description="Basic and acidic residues" evidence="1">
    <location>
        <begin position="76"/>
        <end position="86"/>
    </location>
</feature>
<sequence length="644" mass="71788">MATRRSRLQIRPNLGPRVGTKPPQADSEKAKEKNQDTIKSPVRSLSNITKNLTKDPEPNENKKPDKNVVEVQTTLDEVKCKDKINTEDEEAVGSPKGQKPQYTALRAKIKAKPNLSLAGKPRRTTEDPQPKCPSSPLKSPRPIIPTPSLKSPTPRPNYPSWIQNKPEKSTKTANKKEDEELIVNPLLQATEEEARVDEGEEEPGEGEGEEEAMPVPQVKIGPDGSLIINEESLVVNTNKPVVEEDTEAIDETENTTTYASFRKPQVRQIWSKQETEKFYYALSSIGTDFTLMLKVFPNKTRADLKKKFVKEDRENRLKIEKAFRERKPFDMEVFKQLDELVEKEKQDKQKEKQKARKSRGKNVESMDDKSSTSSTTSVRRSKRKTAGNTKKTGQGAKGGNSVAGQYSALNESEIAQAIGDTNEVNSGQGPLILVYNKPEDPAGETVIHVYRLQPQFSHLVENSNGQPIIVDGNNFQLMEDSGQKSQSIMTLQGKTSESALRGVSELPPQFLASDTDQVTEVDISEDGASGEPQPQVFIPQNVMTLANEISQCPSQEQEITLSEEFSQVHQDSSDEKFVSGQVEEEQGPVQLETEVNFQPVTVRELMETGSWNNGAVNTGKVIEQRVCVEQISTYIDVNIIKEDT</sequence>
<protein>
    <submittedName>
        <fullName evidence="2">Transcription factor TFIIIB component B''-like protein</fullName>
    </submittedName>
</protein>
<dbReference type="InterPro" id="IPR001005">
    <property type="entry name" value="SANT/Myb"/>
</dbReference>
<proteinExistence type="predicted"/>
<feature type="region of interest" description="Disordered" evidence="1">
    <location>
        <begin position="343"/>
        <end position="403"/>
    </location>
</feature>